<feature type="transmembrane region" description="Helical" evidence="2">
    <location>
        <begin position="110"/>
        <end position="129"/>
    </location>
</feature>
<feature type="transmembrane region" description="Helical" evidence="2">
    <location>
        <begin position="168"/>
        <end position="194"/>
    </location>
</feature>
<dbReference type="EMBL" id="RHHR01000045">
    <property type="protein sequence ID" value="RNB68319.1"/>
    <property type="molecule type" value="Genomic_DNA"/>
</dbReference>
<dbReference type="AlphaFoldDB" id="A0A3M8BYC5"/>
<evidence type="ECO:0000256" key="1">
    <source>
        <dbReference type="ARBA" id="ARBA00010792"/>
    </source>
</evidence>
<feature type="transmembrane region" description="Helical" evidence="2">
    <location>
        <begin position="141"/>
        <end position="162"/>
    </location>
</feature>
<reference evidence="4 5" key="1">
    <citation type="submission" date="2018-10" db="EMBL/GenBank/DDBJ databases">
        <title>Phylogenomics of Brevibacillus.</title>
        <authorList>
            <person name="Dunlap C."/>
        </authorList>
    </citation>
    <scope>NUCLEOTIDE SEQUENCE [LARGE SCALE GENOMIC DNA]</scope>
    <source>
        <strain evidence="4 5">JCM 12215</strain>
    </source>
</reference>
<dbReference type="Pfam" id="PF09335">
    <property type="entry name" value="VTT_dom"/>
    <property type="match status" value="1"/>
</dbReference>
<keyword evidence="2" id="KW-1133">Transmembrane helix</keyword>
<gene>
    <name evidence="4" type="ORF">EDM52_20960</name>
</gene>
<keyword evidence="2" id="KW-0812">Transmembrane</keyword>
<keyword evidence="2" id="KW-0472">Membrane</keyword>
<dbReference type="GO" id="GO:0005886">
    <property type="term" value="C:plasma membrane"/>
    <property type="evidence" value="ECO:0007669"/>
    <property type="project" value="TreeGrafter"/>
</dbReference>
<dbReference type="RefSeq" id="WP_122910899.1">
    <property type="nucleotide sequence ID" value="NZ_CBCSBE010000019.1"/>
</dbReference>
<dbReference type="PANTHER" id="PTHR42709:SF9">
    <property type="entry name" value="ALKALINE PHOSPHATASE LIKE PROTEIN"/>
    <property type="match status" value="1"/>
</dbReference>
<protein>
    <submittedName>
        <fullName evidence="4">DedA family protein</fullName>
    </submittedName>
</protein>
<evidence type="ECO:0000313" key="4">
    <source>
        <dbReference type="EMBL" id="RNB68319.1"/>
    </source>
</evidence>
<feature type="transmembrane region" description="Helical" evidence="2">
    <location>
        <begin position="15"/>
        <end position="41"/>
    </location>
</feature>
<evidence type="ECO:0000256" key="2">
    <source>
        <dbReference type="SAM" id="Phobius"/>
    </source>
</evidence>
<sequence length="208" mass="23976">MEEIVSVFGAYVSEYGYMALFGLFFLGILGMPLPEATLLVFSGFLVSSGKLHFWPTFLVCFTGSISAMTVAYWIGRGLGYPFIERYGKRLGFVFGVYEKTSYWFERFGKWALPIGYFITGVRQFTAYFAGITRLPFPTFILFTYTGGFVWSLLYVVLGWQLGERWEVVYGWISSHVTYFFLALLLAVLLGFYLYHRGLFRKPKREESS</sequence>
<evidence type="ECO:0000313" key="5">
    <source>
        <dbReference type="Proteomes" id="UP000282028"/>
    </source>
</evidence>
<dbReference type="PANTHER" id="PTHR42709">
    <property type="entry name" value="ALKALINE PHOSPHATASE LIKE PROTEIN"/>
    <property type="match status" value="1"/>
</dbReference>
<name>A0A3M8BYC5_9BACL</name>
<comment type="caution">
    <text evidence="4">The sequence shown here is derived from an EMBL/GenBank/DDBJ whole genome shotgun (WGS) entry which is preliminary data.</text>
</comment>
<comment type="similarity">
    <text evidence="1">Belongs to the DedA family.</text>
</comment>
<organism evidence="4 5">
    <name type="scientific">Brevibacillus invocatus</name>
    <dbReference type="NCBI Taxonomy" id="173959"/>
    <lineage>
        <taxon>Bacteria</taxon>
        <taxon>Bacillati</taxon>
        <taxon>Bacillota</taxon>
        <taxon>Bacilli</taxon>
        <taxon>Bacillales</taxon>
        <taxon>Paenibacillaceae</taxon>
        <taxon>Brevibacillus</taxon>
    </lineage>
</organism>
<dbReference type="InterPro" id="IPR051311">
    <property type="entry name" value="DedA_domain"/>
</dbReference>
<accession>A0A3M8BYC5</accession>
<feature type="transmembrane region" description="Helical" evidence="2">
    <location>
        <begin position="53"/>
        <end position="74"/>
    </location>
</feature>
<evidence type="ECO:0000259" key="3">
    <source>
        <dbReference type="Pfam" id="PF09335"/>
    </source>
</evidence>
<dbReference type="Proteomes" id="UP000282028">
    <property type="component" value="Unassembled WGS sequence"/>
</dbReference>
<proteinExistence type="inferred from homology"/>
<dbReference type="InterPro" id="IPR032816">
    <property type="entry name" value="VTT_dom"/>
</dbReference>
<dbReference type="OrthoDB" id="9782291at2"/>
<feature type="domain" description="VTT" evidence="3">
    <location>
        <begin position="33"/>
        <end position="159"/>
    </location>
</feature>
<keyword evidence="5" id="KW-1185">Reference proteome</keyword>